<evidence type="ECO:0000256" key="2">
    <source>
        <dbReference type="ARBA" id="ARBA00022448"/>
    </source>
</evidence>
<dbReference type="NCBIfam" id="NF001940">
    <property type="entry name" value="PRK00720.1"/>
    <property type="match status" value="1"/>
</dbReference>
<keyword evidence="2 9" id="KW-0813">Transport</keyword>
<comment type="function">
    <text evidence="9">Part of the twin-arginine translocation (Tat) system that transports large folded proteins containing a characteristic twin-arginine motif in their signal peptide across membranes. TatA could form the protein-conducting channel of the Tat system.</text>
</comment>
<keyword evidence="6 9" id="KW-1133">Transmembrane helix</keyword>
<keyword evidence="5 9" id="KW-0653">Protein transport</keyword>
<keyword evidence="11" id="KW-1185">Reference proteome</keyword>
<dbReference type="GO" id="GO:0043953">
    <property type="term" value="P:protein transport by the Tat complex"/>
    <property type="evidence" value="ECO:0007669"/>
    <property type="project" value="UniProtKB-UniRule"/>
</dbReference>
<comment type="subcellular location">
    <subcellularLocation>
        <location evidence="1 9">Cell membrane</location>
        <topology evidence="1 9">Single-pass membrane protein</topology>
    </subcellularLocation>
</comment>
<evidence type="ECO:0000313" key="11">
    <source>
        <dbReference type="Proteomes" id="UP000033774"/>
    </source>
</evidence>
<evidence type="ECO:0000256" key="4">
    <source>
        <dbReference type="ARBA" id="ARBA00022692"/>
    </source>
</evidence>
<dbReference type="EMBL" id="LAJY01000124">
    <property type="protein sequence ID" value="KJV10264.1"/>
    <property type="molecule type" value="Genomic_DNA"/>
</dbReference>
<reference evidence="10 11" key="1">
    <citation type="submission" date="2015-03" db="EMBL/GenBank/DDBJ databases">
        <title>Draft genome sequence of Elstera litoralis.</title>
        <authorList>
            <person name="Rahalkar M.C."/>
            <person name="Dhakephalkar P.K."/>
            <person name="Pore S.D."/>
            <person name="Arora P."/>
            <person name="Kapse N.G."/>
            <person name="Pandit P.S."/>
        </authorList>
    </citation>
    <scope>NUCLEOTIDE SEQUENCE [LARGE SCALE GENOMIC DNA]</scope>
    <source>
        <strain evidence="10 11">Dia-1</strain>
    </source>
</reference>
<dbReference type="NCBIfam" id="TIGR01411">
    <property type="entry name" value="tatAE"/>
    <property type="match status" value="1"/>
</dbReference>
<name>A0A0F3IXE6_9PROT</name>
<evidence type="ECO:0000256" key="3">
    <source>
        <dbReference type="ARBA" id="ARBA00022475"/>
    </source>
</evidence>
<dbReference type="Pfam" id="PF02416">
    <property type="entry name" value="TatA_B_E"/>
    <property type="match status" value="1"/>
</dbReference>
<dbReference type="AlphaFoldDB" id="A0A0F3IXE6"/>
<dbReference type="GO" id="GO:0008320">
    <property type="term" value="F:protein transmembrane transporter activity"/>
    <property type="evidence" value="ECO:0007669"/>
    <property type="project" value="UniProtKB-UniRule"/>
</dbReference>
<evidence type="ECO:0000256" key="1">
    <source>
        <dbReference type="ARBA" id="ARBA00004162"/>
    </source>
</evidence>
<organism evidence="10 11">
    <name type="scientific">Elstera litoralis</name>
    <dbReference type="NCBI Taxonomy" id="552518"/>
    <lineage>
        <taxon>Bacteria</taxon>
        <taxon>Pseudomonadati</taxon>
        <taxon>Pseudomonadota</taxon>
        <taxon>Alphaproteobacteria</taxon>
        <taxon>Rhodospirillales</taxon>
        <taxon>Rhodospirillaceae</taxon>
        <taxon>Elstera</taxon>
    </lineage>
</organism>
<dbReference type="PATRIC" id="fig|552518.3.peg.296"/>
<comment type="caution">
    <text evidence="10">The sequence shown here is derived from an EMBL/GenBank/DDBJ whole genome shotgun (WGS) entry which is preliminary data.</text>
</comment>
<accession>A0A0F3IXE6</accession>
<gene>
    <name evidence="9" type="primary">tatA</name>
    <name evidence="10" type="ORF">VZ95_06100</name>
</gene>
<dbReference type="Gene3D" id="1.20.5.3310">
    <property type="match status" value="1"/>
</dbReference>
<evidence type="ECO:0000256" key="8">
    <source>
        <dbReference type="ARBA" id="ARBA00023136"/>
    </source>
</evidence>
<dbReference type="HAMAP" id="MF_00236">
    <property type="entry name" value="TatA_E"/>
    <property type="match status" value="1"/>
</dbReference>
<evidence type="ECO:0000256" key="7">
    <source>
        <dbReference type="ARBA" id="ARBA00023010"/>
    </source>
</evidence>
<sequence length="84" mass="8524">MGSFSIWHWLLVAVVIILLFGAKKVPSAMGDLAKGIKAFKRGLNDDSDATQAAAATPAPQAPVAGTVVPPAAPAAAVQTDQKVS</sequence>
<dbReference type="GO" id="GO:0033281">
    <property type="term" value="C:TAT protein transport complex"/>
    <property type="evidence" value="ECO:0007669"/>
    <property type="project" value="UniProtKB-UniRule"/>
</dbReference>
<keyword evidence="4 9" id="KW-0812">Transmembrane</keyword>
<evidence type="ECO:0000256" key="6">
    <source>
        <dbReference type="ARBA" id="ARBA00022989"/>
    </source>
</evidence>
<dbReference type="RefSeq" id="WP_045775070.1">
    <property type="nucleotide sequence ID" value="NZ_LAJY01000124.1"/>
</dbReference>
<evidence type="ECO:0000256" key="9">
    <source>
        <dbReference type="HAMAP-Rule" id="MF_00236"/>
    </source>
</evidence>
<keyword evidence="7 9" id="KW-0811">Translocation</keyword>
<keyword evidence="3 9" id="KW-1003">Cell membrane</keyword>
<proteinExistence type="inferred from homology"/>
<dbReference type="PANTHER" id="PTHR42982:SF1">
    <property type="entry name" value="SEC-INDEPENDENT PROTEIN TRANSLOCASE PROTEIN TATA"/>
    <property type="match status" value="1"/>
</dbReference>
<feature type="transmembrane region" description="Helical" evidence="9">
    <location>
        <begin position="6"/>
        <end position="22"/>
    </location>
</feature>
<comment type="similarity">
    <text evidence="9">Belongs to the TatA/E family.</text>
</comment>
<evidence type="ECO:0000256" key="5">
    <source>
        <dbReference type="ARBA" id="ARBA00022927"/>
    </source>
</evidence>
<dbReference type="InterPro" id="IPR003369">
    <property type="entry name" value="TatA/B/E"/>
</dbReference>
<protein>
    <recommendedName>
        <fullName evidence="9">Sec-independent protein translocase protein TatA</fullName>
    </recommendedName>
</protein>
<dbReference type="OrthoDB" id="7161179at2"/>
<keyword evidence="8 9" id="KW-0472">Membrane</keyword>
<dbReference type="InterPro" id="IPR006312">
    <property type="entry name" value="TatA/E"/>
</dbReference>
<dbReference type="PANTHER" id="PTHR42982">
    <property type="entry name" value="SEC-INDEPENDENT PROTEIN TRANSLOCASE PROTEIN TATA"/>
    <property type="match status" value="1"/>
</dbReference>
<dbReference type="Proteomes" id="UP000033774">
    <property type="component" value="Unassembled WGS sequence"/>
</dbReference>
<evidence type="ECO:0000313" key="10">
    <source>
        <dbReference type="EMBL" id="KJV10264.1"/>
    </source>
</evidence>
<comment type="subunit">
    <text evidence="9">The Tat system comprises two distinct complexes: a TatABC complex, containing multiple copies of TatA, TatB and TatC subunits, and a separate TatA complex, containing only TatA subunits. Substrates initially bind to the TatABC complex, which probably triggers association of the separate TatA complex to form the active translocon.</text>
</comment>